<dbReference type="Pfam" id="PF14078">
    <property type="entry name" value="DUF4259"/>
    <property type="match status" value="1"/>
</dbReference>
<evidence type="ECO:0000313" key="1">
    <source>
        <dbReference type="EMBL" id="APT84189.1"/>
    </source>
</evidence>
<dbReference type="EMBL" id="CP009245">
    <property type="protein sequence ID" value="APT84189.1"/>
    <property type="molecule type" value="Genomic_DNA"/>
</dbReference>
<protein>
    <recommendedName>
        <fullName evidence="3">DUF4259 domain-containing protein</fullName>
    </recommendedName>
</protein>
<dbReference type="Proteomes" id="UP000185478">
    <property type="component" value="Chromosome"/>
</dbReference>
<proteinExistence type="predicted"/>
<evidence type="ECO:0000313" key="2">
    <source>
        <dbReference type="Proteomes" id="UP000185478"/>
    </source>
</evidence>
<keyword evidence="2" id="KW-1185">Reference proteome</keyword>
<dbReference type="RefSeq" id="WP_075725027.1">
    <property type="nucleotide sequence ID" value="NZ_CP009245.1"/>
</dbReference>
<accession>A0A1L7CEB4</accession>
<dbReference type="AlphaFoldDB" id="A0A1L7CEB4"/>
<evidence type="ECO:0008006" key="3">
    <source>
        <dbReference type="Google" id="ProtNLM"/>
    </source>
</evidence>
<sequence>MSAWDQSIFASDVNTEFLDELLSLDDDGVVEAVEDVCMLVARQSGATEDERENALCAATIAAIWAGAPFSAGDVADRYPFIRRHHGQVSEELAEVATEVLEAGADPDEVEEFLEALT</sequence>
<dbReference type="InterPro" id="IPR025355">
    <property type="entry name" value="DUF4259"/>
</dbReference>
<name>A0A1L7CEB4_9CORY</name>
<dbReference type="KEGG" id="caqu:CAQU_02880"/>
<organism evidence="1 2">
    <name type="scientific">Corynebacterium aquilae DSM 44791</name>
    <dbReference type="NCBI Taxonomy" id="1431546"/>
    <lineage>
        <taxon>Bacteria</taxon>
        <taxon>Bacillati</taxon>
        <taxon>Actinomycetota</taxon>
        <taxon>Actinomycetes</taxon>
        <taxon>Mycobacteriales</taxon>
        <taxon>Corynebacteriaceae</taxon>
        <taxon>Corynebacterium</taxon>
    </lineage>
</organism>
<gene>
    <name evidence="1" type="ORF">CAQU_02880</name>
</gene>
<reference evidence="1 2" key="1">
    <citation type="submission" date="2014-08" db="EMBL/GenBank/DDBJ databases">
        <title>Complete genome sequence of Corynebacterium aquilae S-613T(T) (=DSM 44791(T)), isolated from the choana of a healthy golden eagle.</title>
        <authorList>
            <person name="Ruckert C."/>
            <person name="Albersmeier A."/>
            <person name="Winkler A."/>
            <person name="Kalinowski J."/>
        </authorList>
    </citation>
    <scope>NUCLEOTIDE SEQUENCE [LARGE SCALE GENOMIC DNA]</scope>
    <source>
        <strain evidence="1 2">S-613</strain>
    </source>
</reference>